<organism evidence="1 2">
    <name type="scientific">Violaceomyces palustris</name>
    <dbReference type="NCBI Taxonomy" id="1673888"/>
    <lineage>
        <taxon>Eukaryota</taxon>
        <taxon>Fungi</taxon>
        <taxon>Dikarya</taxon>
        <taxon>Basidiomycota</taxon>
        <taxon>Ustilaginomycotina</taxon>
        <taxon>Ustilaginomycetes</taxon>
        <taxon>Violaceomycetales</taxon>
        <taxon>Violaceomycetaceae</taxon>
        <taxon>Violaceomyces</taxon>
    </lineage>
</organism>
<name>A0ACD0P4P5_9BASI</name>
<sequence>MAACVVSSAKRSESRIKTNMFPSVSLLRSPLIFTDRGDELTLNVDVVRPLSRRLPENAEGRKGRSEKEQKRGNPRLVSKMKEPSTFCRTLLASDYVSINPLPTGESSRSSKPWIFITTSRLIATPSSATETLPTHFPFSPFPDRGFFIPFHFHPSAINYLFTPKMHSTRIL</sequence>
<reference evidence="1 2" key="1">
    <citation type="journal article" date="2018" name="Mol. Biol. Evol.">
        <title>Broad Genomic Sampling Reveals a Smut Pathogenic Ancestry of the Fungal Clade Ustilaginomycotina.</title>
        <authorList>
            <person name="Kijpornyongpan T."/>
            <person name="Mondo S.J."/>
            <person name="Barry K."/>
            <person name="Sandor L."/>
            <person name="Lee J."/>
            <person name="Lipzen A."/>
            <person name="Pangilinan J."/>
            <person name="LaButti K."/>
            <person name="Hainaut M."/>
            <person name="Henrissat B."/>
            <person name="Grigoriev I.V."/>
            <person name="Spatafora J.W."/>
            <person name="Aime M.C."/>
        </authorList>
    </citation>
    <scope>NUCLEOTIDE SEQUENCE [LARGE SCALE GENOMIC DNA]</scope>
    <source>
        <strain evidence="1 2">SA 807</strain>
    </source>
</reference>
<dbReference type="EMBL" id="KZ819742">
    <property type="protein sequence ID" value="PWN53098.1"/>
    <property type="molecule type" value="Genomic_DNA"/>
</dbReference>
<dbReference type="Proteomes" id="UP000245626">
    <property type="component" value="Unassembled WGS sequence"/>
</dbReference>
<protein>
    <submittedName>
        <fullName evidence="1">Uncharacterized protein</fullName>
    </submittedName>
</protein>
<evidence type="ECO:0000313" key="2">
    <source>
        <dbReference type="Proteomes" id="UP000245626"/>
    </source>
</evidence>
<proteinExistence type="predicted"/>
<accession>A0ACD0P4P5</accession>
<evidence type="ECO:0000313" key="1">
    <source>
        <dbReference type="EMBL" id="PWN53098.1"/>
    </source>
</evidence>
<gene>
    <name evidence="1" type="ORF">IE53DRAFT_217254</name>
</gene>
<keyword evidence="2" id="KW-1185">Reference proteome</keyword>